<feature type="coiled-coil region" evidence="4">
    <location>
        <begin position="278"/>
        <end position="312"/>
    </location>
</feature>
<evidence type="ECO:0000256" key="3">
    <source>
        <dbReference type="RuleBase" id="RU367040"/>
    </source>
</evidence>
<dbReference type="FunCoup" id="A0A2J7R9K0">
    <property type="interactions" value="75"/>
</dbReference>
<keyword evidence="3" id="KW-0966">Cell projection</keyword>
<evidence type="ECO:0000256" key="4">
    <source>
        <dbReference type="SAM" id="Coils"/>
    </source>
</evidence>
<dbReference type="OrthoDB" id="440745at2759"/>
<feature type="coiled-coil region" evidence="4">
    <location>
        <begin position="76"/>
        <end position="103"/>
    </location>
</feature>
<name>A0A2J7R9K0_9NEOP</name>
<comment type="similarity">
    <text evidence="1 3">Belongs to the tektin family.</text>
</comment>
<keyword evidence="3" id="KW-0969">Cilium</keyword>
<keyword evidence="4" id="KW-0175">Coiled coil</keyword>
<evidence type="ECO:0000256" key="2">
    <source>
        <dbReference type="ARBA" id="ARBA00022490"/>
    </source>
</evidence>
<keyword evidence="3" id="KW-0282">Flagellum</keyword>
<dbReference type="InParanoid" id="A0A2J7R9K0"/>
<sequence length="427" mass="49964">MSVVTFKKPTEHVALPDWYARTWQMRQIADTQQSASFNLRADGRQLRNETALRTKWDTYHNDARLHDRFTEVSQWQDVLEQCLQAVENEIAKLTEEKCATERELESLTLQLNTVAECIRQRDSRYGNDLVLSDEGDSELKNELGVIEHLKAFLTNKCQTAWEQINRLKEVQFSLQLDISNKKAAVAIDKENFEMTEDCSGTSYKPDPLRIPKNSIAHEAWLEHSQYKKLKADNELAASGRLREAMYWSREKAHNDLQAQHDATDYGLRRCIYETQRQKNELQWQRQKMMNEMEKMSKEIADLEHALMDKTNSAKLAETRLENRLYRPGAELVQDEAHFGLRDEVLQLRQTQQDLRKKIDDGKATYNDLEEHLIRLDQDIANKQHTLMTDLRCMDMRDVLKKGDLAPPATQTQRNIQLTQIEEELPKF</sequence>
<dbReference type="InterPro" id="IPR000435">
    <property type="entry name" value="Tektins"/>
</dbReference>
<feature type="coiled-coil region" evidence="4">
    <location>
        <begin position="351"/>
        <end position="385"/>
    </location>
</feature>
<dbReference type="EMBL" id="NEVH01006584">
    <property type="protein sequence ID" value="PNF37501.1"/>
    <property type="molecule type" value="Genomic_DNA"/>
</dbReference>
<keyword evidence="2" id="KW-0963">Cytoplasm</keyword>
<dbReference type="STRING" id="105785.A0A2J7R9K0"/>
<dbReference type="GO" id="GO:0005634">
    <property type="term" value="C:nucleus"/>
    <property type="evidence" value="ECO:0007669"/>
    <property type="project" value="TreeGrafter"/>
</dbReference>
<dbReference type="Pfam" id="PF03148">
    <property type="entry name" value="Tektin"/>
    <property type="match status" value="1"/>
</dbReference>
<dbReference type="InterPro" id="IPR048256">
    <property type="entry name" value="Tektin-like"/>
</dbReference>
<dbReference type="Proteomes" id="UP000235965">
    <property type="component" value="Unassembled WGS sequence"/>
</dbReference>
<comment type="caution">
    <text evidence="5">The sequence shown here is derived from an EMBL/GenBank/DDBJ whole genome shotgun (WGS) entry which is preliminary data.</text>
</comment>
<protein>
    <recommendedName>
        <fullName evidence="3">Tektin</fullName>
    </recommendedName>
</protein>
<dbReference type="GO" id="GO:0005930">
    <property type="term" value="C:axoneme"/>
    <property type="evidence" value="ECO:0007669"/>
    <property type="project" value="UniProtKB-SubCell"/>
</dbReference>
<keyword evidence="6" id="KW-1185">Reference proteome</keyword>
<organism evidence="5 6">
    <name type="scientific">Cryptotermes secundus</name>
    <dbReference type="NCBI Taxonomy" id="105785"/>
    <lineage>
        <taxon>Eukaryota</taxon>
        <taxon>Metazoa</taxon>
        <taxon>Ecdysozoa</taxon>
        <taxon>Arthropoda</taxon>
        <taxon>Hexapoda</taxon>
        <taxon>Insecta</taxon>
        <taxon>Pterygota</taxon>
        <taxon>Neoptera</taxon>
        <taxon>Polyneoptera</taxon>
        <taxon>Dictyoptera</taxon>
        <taxon>Blattodea</taxon>
        <taxon>Blattoidea</taxon>
        <taxon>Termitoidae</taxon>
        <taxon>Kalotermitidae</taxon>
        <taxon>Cryptotermitinae</taxon>
        <taxon>Cryptotermes</taxon>
    </lineage>
</organism>
<dbReference type="EMBL" id="NEVH01006584">
    <property type="protein sequence ID" value="PNF37503.1"/>
    <property type="molecule type" value="Genomic_DNA"/>
</dbReference>
<dbReference type="PANTHER" id="PTHR19960">
    <property type="entry name" value="TEKTIN"/>
    <property type="match status" value="1"/>
</dbReference>
<evidence type="ECO:0000313" key="6">
    <source>
        <dbReference type="Proteomes" id="UP000235965"/>
    </source>
</evidence>
<dbReference type="PANTHER" id="PTHR19960:SF7">
    <property type="entry name" value="TEKTIN"/>
    <property type="match status" value="1"/>
</dbReference>
<gene>
    <name evidence="5" type="ORF">B7P43_G14328</name>
</gene>
<dbReference type="GO" id="GO:0060294">
    <property type="term" value="P:cilium movement involved in cell motility"/>
    <property type="evidence" value="ECO:0007669"/>
    <property type="project" value="UniProtKB-UniRule"/>
</dbReference>
<accession>A0A2J7R9K0</accession>
<dbReference type="PRINTS" id="PR00511">
    <property type="entry name" value="TEKTIN"/>
</dbReference>
<reference evidence="5 6" key="1">
    <citation type="submission" date="2017-12" db="EMBL/GenBank/DDBJ databases">
        <title>Hemimetabolous genomes reveal molecular basis of termite eusociality.</title>
        <authorList>
            <person name="Harrison M.C."/>
            <person name="Jongepier E."/>
            <person name="Robertson H.M."/>
            <person name="Arning N."/>
            <person name="Bitard-Feildel T."/>
            <person name="Chao H."/>
            <person name="Childers C.P."/>
            <person name="Dinh H."/>
            <person name="Doddapaneni H."/>
            <person name="Dugan S."/>
            <person name="Gowin J."/>
            <person name="Greiner C."/>
            <person name="Han Y."/>
            <person name="Hu H."/>
            <person name="Hughes D.S.T."/>
            <person name="Huylmans A.-K."/>
            <person name="Kemena C."/>
            <person name="Kremer L.P.M."/>
            <person name="Lee S.L."/>
            <person name="Lopez-Ezquerra A."/>
            <person name="Mallet L."/>
            <person name="Monroy-Kuhn J.M."/>
            <person name="Moser A."/>
            <person name="Murali S.C."/>
            <person name="Muzny D.M."/>
            <person name="Otani S."/>
            <person name="Piulachs M.-D."/>
            <person name="Poelchau M."/>
            <person name="Qu J."/>
            <person name="Schaub F."/>
            <person name="Wada-Katsumata A."/>
            <person name="Worley K.C."/>
            <person name="Xie Q."/>
            <person name="Ylla G."/>
            <person name="Poulsen M."/>
            <person name="Gibbs R.A."/>
            <person name="Schal C."/>
            <person name="Richards S."/>
            <person name="Belles X."/>
            <person name="Korb J."/>
            <person name="Bornberg-Bauer E."/>
        </authorList>
    </citation>
    <scope>NUCLEOTIDE SEQUENCE [LARGE SCALE GENOMIC DNA]</scope>
    <source>
        <tissue evidence="5">Whole body</tissue>
    </source>
</reference>
<dbReference type="AlphaFoldDB" id="A0A2J7R9K0"/>
<dbReference type="GO" id="GO:0060271">
    <property type="term" value="P:cilium assembly"/>
    <property type="evidence" value="ECO:0007669"/>
    <property type="project" value="UniProtKB-UniRule"/>
</dbReference>
<dbReference type="GO" id="GO:0015630">
    <property type="term" value="C:microtubule cytoskeleton"/>
    <property type="evidence" value="ECO:0007669"/>
    <property type="project" value="UniProtKB-UniRule"/>
</dbReference>
<comment type="subcellular location">
    <subcellularLocation>
        <location evidence="3">Cytoplasm</location>
        <location evidence="3">Cytoskeleton</location>
        <location evidence="3">Cilium axoneme</location>
    </subcellularLocation>
</comment>
<evidence type="ECO:0000313" key="5">
    <source>
        <dbReference type="EMBL" id="PNF37503.1"/>
    </source>
</evidence>
<proteinExistence type="inferred from homology"/>
<evidence type="ECO:0000256" key="1">
    <source>
        <dbReference type="ARBA" id="ARBA00007209"/>
    </source>
</evidence>